<keyword evidence="2" id="KW-0396">Initiation factor</keyword>
<keyword evidence="1" id="KW-0812">Transmembrane</keyword>
<keyword evidence="2" id="KW-0418">Kinase</keyword>
<dbReference type="EMBL" id="ASGP02000001">
    <property type="protein sequence ID" value="KAH9526817.1"/>
    <property type="molecule type" value="Genomic_DNA"/>
</dbReference>
<protein>
    <submittedName>
        <fullName evidence="2">Eukaryotic translation initiation factor 2-alpha kinase 3, variant 2</fullName>
    </submittedName>
</protein>
<sequence>MTVHSNYIILVIYCSALFMFYFSLIKHQFFRLSGVATDWLCLTTMEWLIQSTPQECRNLQN</sequence>
<evidence type="ECO:0000256" key="1">
    <source>
        <dbReference type="SAM" id="Phobius"/>
    </source>
</evidence>
<reference evidence="2" key="1">
    <citation type="submission" date="2013-05" db="EMBL/GenBank/DDBJ databases">
        <authorList>
            <person name="Yim A.K.Y."/>
            <person name="Chan T.F."/>
            <person name="Ji K.M."/>
            <person name="Liu X.Y."/>
            <person name="Zhou J.W."/>
            <person name="Li R.Q."/>
            <person name="Yang K.Y."/>
            <person name="Li J."/>
            <person name="Li M."/>
            <person name="Law P.T.W."/>
            <person name="Wu Y.L."/>
            <person name="Cai Z.L."/>
            <person name="Qin H."/>
            <person name="Bao Y."/>
            <person name="Leung R.K.K."/>
            <person name="Ng P.K.S."/>
            <person name="Zou J."/>
            <person name="Zhong X.J."/>
            <person name="Ran P.X."/>
            <person name="Zhong N.S."/>
            <person name="Liu Z.G."/>
            <person name="Tsui S.K.W."/>
        </authorList>
    </citation>
    <scope>NUCLEOTIDE SEQUENCE</scope>
    <source>
        <strain evidence="2">Derf</strain>
        <tissue evidence="2">Whole organism</tissue>
    </source>
</reference>
<name>A0A922I9P0_DERFA</name>
<keyword evidence="1" id="KW-0472">Membrane</keyword>
<keyword evidence="2" id="KW-0648">Protein biosynthesis</keyword>
<proteinExistence type="predicted"/>
<keyword evidence="2" id="KW-0808">Transferase</keyword>
<dbReference type="GO" id="GO:0003743">
    <property type="term" value="F:translation initiation factor activity"/>
    <property type="evidence" value="ECO:0007669"/>
    <property type="project" value="UniProtKB-KW"/>
</dbReference>
<evidence type="ECO:0000313" key="3">
    <source>
        <dbReference type="Proteomes" id="UP000790347"/>
    </source>
</evidence>
<accession>A0A922I9P0</accession>
<organism evidence="2 3">
    <name type="scientific">Dermatophagoides farinae</name>
    <name type="common">American house dust mite</name>
    <dbReference type="NCBI Taxonomy" id="6954"/>
    <lineage>
        <taxon>Eukaryota</taxon>
        <taxon>Metazoa</taxon>
        <taxon>Ecdysozoa</taxon>
        <taxon>Arthropoda</taxon>
        <taxon>Chelicerata</taxon>
        <taxon>Arachnida</taxon>
        <taxon>Acari</taxon>
        <taxon>Acariformes</taxon>
        <taxon>Sarcoptiformes</taxon>
        <taxon>Astigmata</taxon>
        <taxon>Psoroptidia</taxon>
        <taxon>Analgoidea</taxon>
        <taxon>Pyroglyphidae</taxon>
        <taxon>Dermatophagoidinae</taxon>
        <taxon>Dermatophagoides</taxon>
    </lineage>
</organism>
<keyword evidence="3" id="KW-1185">Reference proteome</keyword>
<reference evidence="2" key="2">
    <citation type="journal article" date="2022" name="Res Sq">
        <title>Comparative Genomics Reveals Insights into the Divergent Evolution of Astigmatic Mites and Household Pest Adaptations.</title>
        <authorList>
            <person name="Xiong Q."/>
            <person name="Wan A.T.-Y."/>
            <person name="Liu X.-Y."/>
            <person name="Fung C.S.-H."/>
            <person name="Xiao X."/>
            <person name="Malainual N."/>
            <person name="Hou J."/>
            <person name="Wang L."/>
            <person name="Wang M."/>
            <person name="Yang K."/>
            <person name="Cui Y."/>
            <person name="Leung E."/>
            <person name="Nong W."/>
            <person name="Shin S.-K."/>
            <person name="Au S."/>
            <person name="Jeong K.Y."/>
            <person name="Chew F.T."/>
            <person name="Hui J."/>
            <person name="Leung T.F."/>
            <person name="Tungtrongchitr A."/>
            <person name="Zhong N."/>
            <person name="Liu Z."/>
            <person name="Tsui S."/>
        </authorList>
    </citation>
    <scope>NUCLEOTIDE SEQUENCE</scope>
    <source>
        <strain evidence="2">Derf</strain>
        <tissue evidence="2">Whole organism</tissue>
    </source>
</reference>
<dbReference type="Proteomes" id="UP000790347">
    <property type="component" value="Unassembled WGS sequence"/>
</dbReference>
<evidence type="ECO:0000313" key="2">
    <source>
        <dbReference type="EMBL" id="KAH9526817.1"/>
    </source>
</evidence>
<comment type="caution">
    <text evidence="2">The sequence shown here is derived from an EMBL/GenBank/DDBJ whole genome shotgun (WGS) entry which is preliminary data.</text>
</comment>
<keyword evidence="1" id="KW-1133">Transmembrane helix</keyword>
<dbReference type="AlphaFoldDB" id="A0A922I9P0"/>
<feature type="transmembrane region" description="Helical" evidence="1">
    <location>
        <begin position="6"/>
        <end position="24"/>
    </location>
</feature>
<gene>
    <name evidence="2" type="primary">EIF2AK3</name>
    <name evidence="2" type="ORF">DERF_000877</name>
</gene>
<dbReference type="GO" id="GO:0016301">
    <property type="term" value="F:kinase activity"/>
    <property type="evidence" value="ECO:0007669"/>
    <property type="project" value="UniProtKB-KW"/>
</dbReference>